<reference evidence="1" key="1">
    <citation type="submission" date="2020-05" db="EMBL/GenBank/DDBJ databases">
        <authorList>
            <person name="Chiriac C."/>
            <person name="Salcher M."/>
            <person name="Ghai R."/>
            <person name="Kavagutti S V."/>
        </authorList>
    </citation>
    <scope>NUCLEOTIDE SEQUENCE</scope>
</reference>
<dbReference type="InterPro" id="IPR032347">
    <property type="entry name" value="DUF4864"/>
</dbReference>
<dbReference type="AlphaFoldDB" id="A0A6J6BKE2"/>
<organism evidence="1">
    <name type="scientific">freshwater metagenome</name>
    <dbReference type="NCBI Taxonomy" id="449393"/>
    <lineage>
        <taxon>unclassified sequences</taxon>
        <taxon>metagenomes</taxon>
        <taxon>ecological metagenomes</taxon>
    </lineage>
</organism>
<dbReference type="PROSITE" id="PS51257">
    <property type="entry name" value="PROKAR_LIPOPROTEIN"/>
    <property type="match status" value="1"/>
</dbReference>
<accession>A0A6J6BKE2</accession>
<evidence type="ECO:0000313" key="1">
    <source>
        <dbReference type="EMBL" id="CAB4539127.1"/>
    </source>
</evidence>
<proteinExistence type="predicted"/>
<protein>
    <submittedName>
        <fullName evidence="1">Unannotated protein</fullName>
    </submittedName>
</protein>
<sequence>MRFKTVLINSLVMVLLSACSTSAPFQSLMAGDCSDQQKQLVTDHINSQVSAISKQDWPLAYSFASKSFQESIDIKSFEEIIIDSYSILINNEGLTFGGCEIKENKIFQEVTVVSSDDKSELSYRLSAVDEKLGVEAANRVEPGEALKT</sequence>
<gene>
    <name evidence="1" type="ORF">UFOPK1505_00096</name>
</gene>
<dbReference type="Pfam" id="PF16156">
    <property type="entry name" value="DUF4864"/>
    <property type="match status" value="1"/>
</dbReference>
<dbReference type="EMBL" id="CAEZSS010000008">
    <property type="protein sequence ID" value="CAB4539127.1"/>
    <property type="molecule type" value="Genomic_DNA"/>
</dbReference>
<name>A0A6J6BKE2_9ZZZZ</name>